<dbReference type="PANTHER" id="PTHR34223">
    <property type="entry name" value="OS11G0201299 PROTEIN"/>
    <property type="match status" value="1"/>
</dbReference>
<dbReference type="EMBL" id="OZ034818">
    <property type="protein sequence ID" value="CAL1386484.1"/>
    <property type="molecule type" value="Genomic_DNA"/>
</dbReference>
<evidence type="ECO:0000313" key="2">
    <source>
        <dbReference type="EMBL" id="CAL1386484.1"/>
    </source>
</evidence>
<evidence type="ECO:0000259" key="1">
    <source>
        <dbReference type="PROSITE" id="PS50181"/>
    </source>
</evidence>
<dbReference type="InterPro" id="IPR053197">
    <property type="entry name" value="F-box_SCFL_complex_component"/>
</dbReference>
<name>A0AAV2EKV2_9ROSI</name>
<dbReference type="AlphaFoldDB" id="A0AAV2EKV2"/>
<feature type="domain" description="F-box" evidence="1">
    <location>
        <begin position="13"/>
        <end position="46"/>
    </location>
</feature>
<dbReference type="InterPro" id="IPR036047">
    <property type="entry name" value="F-box-like_dom_sf"/>
</dbReference>
<dbReference type="Gene3D" id="1.20.1280.50">
    <property type="match status" value="1"/>
</dbReference>
<dbReference type="PROSITE" id="PS50181">
    <property type="entry name" value="FBOX"/>
    <property type="match status" value="1"/>
</dbReference>
<organism evidence="2 3">
    <name type="scientific">Linum trigynum</name>
    <dbReference type="NCBI Taxonomy" id="586398"/>
    <lineage>
        <taxon>Eukaryota</taxon>
        <taxon>Viridiplantae</taxon>
        <taxon>Streptophyta</taxon>
        <taxon>Embryophyta</taxon>
        <taxon>Tracheophyta</taxon>
        <taxon>Spermatophyta</taxon>
        <taxon>Magnoliopsida</taxon>
        <taxon>eudicotyledons</taxon>
        <taxon>Gunneridae</taxon>
        <taxon>Pentapetalae</taxon>
        <taxon>rosids</taxon>
        <taxon>fabids</taxon>
        <taxon>Malpighiales</taxon>
        <taxon>Linaceae</taxon>
        <taxon>Linum</taxon>
    </lineage>
</organism>
<dbReference type="Proteomes" id="UP001497516">
    <property type="component" value="Chromosome 5"/>
</dbReference>
<sequence>MKGGKRRRGVKQTDRLSDLPNGILHHILSFLDSESVVRSNILSRRWVWKEVHVLNFYGHSCKAKQKQQHIERHVDQILSCRSDCNVRKISIFFDIQAHVIPYLGIVKYAASHGLQQLYVLHKEEDDRFLILSADVALISTYVRSLKVLDLQWAVLDESALGFWSHLKLLETLTLRDCEFDFGGPDNLPDPLLLFSDWKT</sequence>
<keyword evidence="3" id="KW-1185">Reference proteome</keyword>
<evidence type="ECO:0000313" key="3">
    <source>
        <dbReference type="Proteomes" id="UP001497516"/>
    </source>
</evidence>
<accession>A0AAV2EKV2</accession>
<dbReference type="PANTHER" id="PTHR34223:SF51">
    <property type="entry name" value="OS06G0556300 PROTEIN"/>
    <property type="match status" value="1"/>
</dbReference>
<gene>
    <name evidence="2" type="ORF">LTRI10_LOCUS27530</name>
</gene>
<reference evidence="2 3" key="1">
    <citation type="submission" date="2024-04" db="EMBL/GenBank/DDBJ databases">
        <authorList>
            <person name="Fracassetti M."/>
        </authorList>
    </citation>
    <scope>NUCLEOTIDE SEQUENCE [LARGE SCALE GENOMIC DNA]</scope>
</reference>
<dbReference type="SUPFAM" id="SSF81383">
    <property type="entry name" value="F-box domain"/>
    <property type="match status" value="1"/>
</dbReference>
<dbReference type="InterPro" id="IPR001810">
    <property type="entry name" value="F-box_dom"/>
</dbReference>
<protein>
    <recommendedName>
        <fullName evidence="1">F-box domain-containing protein</fullName>
    </recommendedName>
</protein>
<proteinExistence type="predicted"/>